<keyword evidence="5" id="KW-1185">Reference proteome</keyword>
<evidence type="ECO:0000256" key="2">
    <source>
        <dbReference type="SAM" id="MobiDB-lite"/>
    </source>
</evidence>
<keyword evidence="1" id="KW-0175">Coiled coil</keyword>
<dbReference type="EMBL" id="JBDODL010001583">
    <property type="protein sequence ID" value="MES1921646.1"/>
    <property type="molecule type" value="Genomic_DNA"/>
</dbReference>
<feature type="domain" description="26S proteasome regulatory subunit 7-like OB" evidence="3">
    <location>
        <begin position="91"/>
        <end position="145"/>
    </location>
</feature>
<evidence type="ECO:0000256" key="1">
    <source>
        <dbReference type="SAM" id="Coils"/>
    </source>
</evidence>
<dbReference type="InterPro" id="IPR048723">
    <property type="entry name" value="OB_PRS7"/>
</dbReference>
<keyword evidence="4" id="KW-0647">Proteasome</keyword>
<protein>
    <submittedName>
        <fullName evidence="4">26S proteasome regulatory subunit 7A</fullName>
    </submittedName>
</protein>
<reference evidence="4 5" key="1">
    <citation type="journal article" date="2024" name="BMC Biol.">
        <title>Comparative genomics of Ascetosporea gives new insight into the evolutionary basis for animal parasitism in Rhizaria.</title>
        <authorList>
            <person name="Hiltunen Thoren M."/>
            <person name="Onut-Brannstrom I."/>
            <person name="Alfjorden A."/>
            <person name="Peckova H."/>
            <person name="Swords F."/>
            <person name="Hooper C."/>
            <person name="Holzer A.S."/>
            <person name="Bass D."/>
            <person name="Burki F."/>
        </authorList>
    </citation>
    <scope>NUCLEOTIDE SEQUENCE [LARGE SCALE GENOMIC DNA]</scope>
    <source>
        <strain evidence="4">20-A016</strain>
    </source>
</reference>
<name>A0ABV2APP0_9EUKA</name>
<accession>A0ABV2APP0</accession>
<proteinExistence type="predicted"/>
<feature type="compositionally biased region" description="Basic and acidic residues" evidence="2">
    <location>
        <begin position="1"/>
        <end position="20"/>
    </location>
</feature>
<organism evidence="4 5">
    <name type="scientific">Bonamia ostreae</name>
    <dbReference type="NCBI Taxonomy" id="126728"/>
    <lineage>
        <taxon>Eukaryota</taxon>
        <taxon>Sar</taxon>
        <taxon>Rhizaria</taxon>
        <taxon>Endomyxa</taxon>
        <taxon>Ascetosporea</taxon>
        <taxon>Haplosporida</taxon>
        <taxon>Bonamia</taxon>
    </lineage>
</organism>
<evidence type="ECO:0000313" key="4">
    <source>
        <dbReference type="EMBL" id="MES1921646.1"/>
    </source>
</evidence>
<evidence type="ECO:0000313" key="5">
    <source>
        <dbReference type="Proteomes" id="UP001439008"/>
    </source>
</evidence>
<feature type="region of interest" description="Disordered" evidence="2">
    <location>
        <begin position="1"/>
        <end position="27"/>
    </location>
</feature>
<gene>
    <name evidence="4" type="primary">RPT1A</name>
    <name evidence="4" type="ORF">MHBO_003174</name>
</gene>
<dbReference type="GO" id="GO:0000502">
    <property type="term" value="C:proteasome complex"/>
    <property type="evidence" value="ECO:0007669"/>
    <property type="project" value="UniProtKB-KW"/>
</dbReference>
<dbReference type="Pfam" id="PF21236">
    <property type="entry name" value="OB_PRS7"/>
    <property type="match status" value="1"/>
</dbReference>
<evidence type="ECO:0000259" key="3">
    <source>
        <dbReference type="Pfam" id="PF21236"/>
    </source>
</evidence>
<comment type="caution">
    <text evidence="4">The sequence shown here is derived from an EMBL/GenBank/DDBJ whole genome shotgun (WGS) entry which is preliminary data.</text>
</comment>
<dbReference type="Proteomes" id="UP001439008">
    <property type="component" value="Unassembled WGS sequence"/>
</dbReference>
<dbReference type="InterPro" id="IPR012340">
    <property type="entry name" value="NA-bd_OB-fold"/>
</dbReference>
<feature type="coiled-coil region" evidence="1">
    <location>
        <begin position="42"/>
        <end position="69"/>
    </location>
</feature>
<sequence>MVDNKTDNKKPENEKTKSEKDEDGIQNLLNERDIELLRLYNRGMYSESIKKLEKELKELSQNISETKGVKESDTGLSQPNLWDLTSDRNLLQKEQPLQVARCTKIIDSQSPKAKYVVSMTHIGKYVVELGNRVSPTDIEEGMRVG</sequence>
<dbReference type="Gene3D" id="2.40.50.140">
    <property type="entry name" value="Nucleic acid-binding proteins"/>
    <property type="match status" value="1"/>
</dbReference>